<keyword evidence="2" id="KW-1185">Reference proteome</keyword>
<feature type="non-terminal residue" evidence="1">
    <location>
        <position position="50"/>
    </location>
</feature>
<accession>A0A392V2M0</accession>
<protein>
    <submittedName>
        <fullName evidence="1">Uncharacterized protein</fullName>
    </submittedName>
</protein>
<organism evidence="1 2">
    <name type="scientific">Trifolium medium</name>
    <dbReference type="NCBI Taxonomy" id="97028"/>
    <lineage>
        <taxon>Eukaryota</taxon>
        <taxon>Viridiplantae</taxon>
        <taxon>Streptophyta</taxon>
        <taxon>Embryophyta</taxon>
        <taxon>Tracheophyta</taxon>
        <taxon>Spermatophyta</taxon>
        <taxon>Magnoliopsida</taxon>
        <taxon>eudicotyledons</taxon>
        <taxon>Gunneridae</taxon>
        <taxon>Pentapetalae</taxon>
        <taxon>rosids</taxon>
        <taxon>fabids</taxon>
        <taxon>Fabales</taxon>
        <taxon>Fabaceae</taxon>
        <taxon>Papilionoideae</taxon>
        <taxon>50 kb inversion clade</taxon>
        <taxon>NPAAA clade</taxon>
        <taxon>Hologalegina</taxon>
        <taxon>IRL clade</taxon>
        <taxon>Trifolieae</taxon>
        <taxon>Trifolium</taxon>
    </lineage>
</organism>
<comment type="caution">
    <text evidence="1">The sequence shown here is derived from an EMBL/GenBank/DDBJ whole genome shotgun (WGS) entry which is preliminary data.</text>
</comment>
<name>A0A392V2M0_9FABA</name>
<dbReference type="Proteomes" id="UP000265520">
    <property type="component" value="Unassembled WGS sequence"/>
</dbReference>
<dbReference type="EMBL" id="LXQA011013239">
    <property type="protein sequence ID" value="MCI81205.1"/>
    <property type="molecule type" value="Genomic_DNA"/>
</dbReference>
<proteinExistence type="predicted"/>
<sequence>MNLECEEHLFGWCAFATTLWRKVFTWFGWDGAIPRDPLEIFQKFSVGRGN</sequence>
<dbReference type="AlphaFoldDB" id="A0A392V2M0"/>
<evidence type="ECO:0000313" key="2">
    <source>
        <dbReference type="Proteomes" id="UP000265520"/>
    </source>
</evidence>
<reference evidence="1 2" key="1">
    <citation type="journal article" date="2018" name="Front. Plant Sci.">
        <title>Red Clover (Trifolium pratense) and Zigzag Clover (T. medium) - A Picture of Genomic Similarities and Differences.</title>
        <authorList>
            <person name="Dluhosova J."/>
            <person name="Istvanek J."/>
            <person name="Nedelnik J."/>
            <person name="Repkova J."/>
        </authorList>
    </citation>
    <scope>NUCLEOTIDE SEQUENCE [LARGE SCALE GENOMIC DNA]</scope>
    <source>
        <strain evidence="2">cv. 10/8</strain>
        <tissue evidence="1">Leaf</tissue>
    </source>
</reference>
<evidence type="ECO:0000313" key="1">
    <source>
        <dbReference type="EMBL" id="MCI81205.1"/>
    </source>
</evidence>